<evidence type="ECO:0000313" key="1">
    <source>
        <dbReference type="EMBL" id="OAI14571.1"/>
    </source>
</evidence>
<name>A0A177N9L8_9GAMM</name>
<dbReference type="Proteomes" id="UP000077857">
    <property type="component" value="Unassembled WGS sequence"/>
</dbReference>
<accession>A0A177N9L8</accession>
<gene>
    <name evidence="1" type="ORF">A1507_14850</name>
</gene>
<protein>
    <submittedName>
        <fullName evidence="1">Uncharacterized protein</fullName>
    </submittedName>
</protein>
<reference evidence="1 2" key="1">
    <citation type="submission" date="2016-03" db="EMBL/GenBank/DDBJ databases">
        <authorList>
            <person name="Ploux O."/>
        </authorList>
    </citation>
    <scope>NUCLEOTIDE SEQUENCE [LARGE SCALE GENOMIC DNA]</scope>
    <source>
        <strain evidence="1 2">R-45378</strain>
    </source>
</reference>
<comment type="caution">
    <text evidence="1">The sequence shown here is derived from an EMBL/GenBank/DDBJ whole genome shotgun (WGS) entry which is preliminary data.</text>
</comment>
<dbReference type="AlphaFoldDB" id="A0A177N9L8"/>
<dbReference type="RefSeq" id="WP_157205571.1">
    <property type="nucleotide sequence ID" value="NZ_LUUJ01000087.1"/>
</dbReference>
<evidence type="ECO:0000313" key="2">
    <source>
        <dbReference type="Proteomes" id="UP000077857"/>
    </source>
</evidence>
<organism evidence="1 2">
    <name type="scientific">Methylomonas koyamae</name>
    <dbReference type="NCBI Taxonomy" id="702114"/>
    <lineage>
        <taxon>Bacteria</taxon>
        <taxon>Pseudomonadati</taxon>
        <taxon>Pseudomonadota</taxon>
        <taxon>Gammaproteobacteria</taxon>
        <taxon>Methylococcales</taxon>
        <taxon>Methylococcaceae</taxon>
        <taxon>Methylomonas</taxon>
    </lineage>
</organism>
<proteinExistence type="predicted"/>
<sequence length="470" mass="50254">MIKKPLRRAILEFCNRYSTPILFARLQATAAGPRLVFGIAGADAAASLRALAELAFEDAFAALDVVDVSSADGVENLEHLFGQGGEWLFDPTLALRRAEAAAAAANALRGEGWTGRIGFEPKRRIFYLEDTAGGDWLNRFQVLLTEEAGRRGAEFVQPPQVLPALPGTGAPAVVDRLSCRQEVSAPAGRFAGFRFRLKPLIAAILGLGFLNMAQPAAAEPAVSELNGKLGASGGSLDGKGSGIGFGSVTAPLGHSFGLQLDAGAGSIDSNAYWGTGAHLFWRDPSVGLLGLTYSYHRWHDFDFGYLNPTNTPVVADAFMHRAGLEGEWYLSRFTLSGRGGYQNGTLNGDGYGQLKLKYYATDDLAVHTTADHFGGQNLIRGGVEYRPNLEVLSGLSLFAEGGYGSQDYAMGQAGIRLYFGKPTTLIGRDRRSDPDSLLPEETNALVQQIKNMRRDQPYAVSTAAGGKGKD</sequence>
<dbReference type="EMBL" id="LUUJ01000087">
    <property type="protein sequence ID" value="OAI14571.1"/>
    <property type="molecule type" value="Genomic_DNA"/>
</dbReference>
<dbReference type="OrthoDB" id="9808612at2"/>